<name>A0A3B0TYD6_9ZZZZ</name>
<dbReference type="AlphaFoldDB" id="A0A3B0TYD6"/>
<evidence type="ECO:0000313" key="1">
    <source>
        <dbReference type="EMBL" id="VAW18467.1"/>
    </source>
</evidence>
<organism evidence="1">
    <name type="scientific">hydrothermal vent metagenome</name>
    <dbReference type="NCBI Taxonomy" id="652676"/>
    <lineage>
        <taxon>unclassified sequences</taxon>
        <taxon>metagenomes</taxon>
        <taxon>ecological metagenomes</taxon>
    </lineage>
</organism>
<proteinExistence type="predicted"/>
<feature type="non-terminal residue" evidence="1">
    <location>
        <position position="1"/>
    </location>
</feature>
<protein>
    <submittedName>
        <fullName evidence="1">Uncharacterized protein</fullName>
    </submittedName>
</protein>
<dbReference type="EMBL" id="UOEN01000419">
    <property type="protein sequence ID" value="VAW18467.1"/>
    <property type="molecule type" value="Genomic_DNA"/>
</dbReference>
<gene>
    <name evidence="1" type="ORF">MNBD_BACTEROID05-37</name>
</gene>
<reference evidence="1" key="1">
    <citation type="submission" date="2018-06" db="EMBL/GenBank/DDBJ databases">
        <authorList>
            <person name="Zhirakovskaya E."/>
        </authorList>
    </citation>
    <scope>NUCLEOTIDE SEQUENCE</scope>
</reference>
<accession>A0A3B0TYD6</accession>
<sequence>TISIKALLNEDREVLLSRIGELDNALAAYASNLEGFSGLASAINPEVVLSSQAISILRQFEVSGGSKMIQLKSLGPVQYLFLDGNGQLEIEEPRFIEDDINILIELGLLRHDYNSNGESIYVYTRAASKLVGSIENDS</sequence>